<evidence type="ECO:0000256" key="1">
    <source>
        <dbReference type="ARBA" id="ARBA00004743"/>
    </source>
</evidence>
<dbReference type="SUPFAM" id="SSF51569">
    <property type="entry name" value="Aldolase"/>
    <property type="match status" value="1"/>
</dbReference>
<dbReference type="PANTHER" id="PTHR43538:SF1">
    <property type="entry name" value="(R)-CITRAMALATE SYNTHASE"/>
    <property type="match status" value="1"/>
</dbReference>
<dbReference type="InterPro" id="IPR005675">
    <property type="entry name" value="Citramal_synthase"/>
</dbReference>
<evidence type="ECO:0000313" key="11">
    <source>
        <dbReference type="EMBL" id="MBB6053559.1"/>
    </source>
</evidence>
<dbReference type="UniPathway" id="UPA00047">
    <property type="reaction ID" value="UER00066"/>
</dbReference>
<evidence type="ECO:0000256" key="7">
    <source>
        <dbReference type="ARBA" id="ARBA00048263"/>
    </source>
</evidence>
<dbReference type="GO" id="GO:0043714">
    <property type="term" value="F:(R)-citramalate synthase activity"/>
    <property type="evidence" value="ECO:0007669"/>
    <property type="project" value="UniProtKB-UniRule"/>
</dbReference>
<dbReference type="CDD" id="cd07941">
    <property type="entry name" value="DRE_TIM_LeuA3"/>
    <property type="match status" value="1"/>
</dbReference>
<keyword evidence="4" id="KW-0412">Isoleucine biosynthesis</keyword>
<keyword evidence="11" id="KW-0012">Acyltransferase</keyword>
<feature type="domain" description="Pyruvate carboxyltransferase" evidence="10">
    <location>
        <begin position="3"/>
        <end position="266"/>
    </location>
</feature>
<reference evidence="11 12" key="1">
    <citation type="submission" date="2020-08" db="EMBL/GenBank/DDBJ databases">
        <title>Genomic Encyclopedia of Type Strains, Phase IV (KMG-IV): sequencing the most valuable type-strain genomes for metagenomic binning, comparative biology and taxonomic classification.</title>
        <authorList>
            <person name="Goeker M."/>
        </authorList>
    </citation>
    <scope>NUCLEOTIDE SEQUENCE [LARGE SCALE GENOMIC DNA]</scope>
    <source>
        <strain evidence="11 12">DSM 23562</strain>
    </source>
</reference>
<organism evidence="11 12">
    <name type="scientific">Armatimonas rosea</name>
    <dbReference type="NCBI Taxonomy" id="685828"/>
    <lineage>
        <taxon>Bacteria</taxon>
        <taxon>Bacillati</taxon>
        <taxon>Armatimonadota</taxon>
        <taxon>Armatimonadia</taxon>
        <taxon>Armatimonadales</taxon>
        <taxon>Armatimonadaceae</taxon>
        <taxon>Armatimonas</taxon>
    </lineage>
</organism>
<gene>
    <name evidence="11" type="ORF">HNQ39_005394</name>
</gene>
<dbReference type="SUPFAM" id="SSF110921">
    <property type="entry name" value="2-isopropylmalate synthase LeuA, allosteric (dimerisation) domain"/>
    <property type="match status" value="1"/>
</dbReference>
<dbReference type="RefSeq" id="WP_184203649.1">
    <property type="nucleotide sequence ID" value="NZ_JACHGW010000007.1"/>
</dbReference>
<dbReference type="InterPro" id="IPR002034">
    <property type="entry name" value="AIPM/Hcit_synth_CS"/>
</dbReference>
<dbReference type="PROSITE" id="PS50991">
    <property type="entry name" value="PYR_CT"/>
    <property type="match status" value="1"/>
</dbReference>
<evidence type="ECO:0000256" key="6">
    <source>
        <dbReference type="ARBA" id="ARBA00023304"/>
    </source>
</evidence>
<dbReference type="Gene3D" id="3.20.20.70">
    <property type="entry name" value="Aldolase class I"/>
    <property type="match status" value="1"/>
</dbReference>
<proteinExistence type="inferred from homology"/>
<dbReference type="GO" id="GO:0009098">
    <property type="term" value="P:L-leucine biosynthetic process"/>
    <property type="evidence" value="ECO:0007669"/>
    <property type="project" value="InterPro"/>
</dbReference>
<dbReference type="PANTHER" id="PTHR43538">
    <property type="entry name" value="ALPHA-IPM SYNTHASE/HOMOCITRATE SYNTHASE"/>
    <property type="match status" value="1"/>
</dbReference>
<dbReference type="Gene3D" id="1.10.238.260">
    <property type="match status" value="1"/>
</dbReference>
<sequence>MKVLIYDTTLRDGSQMEGVSFSVEDKLRIARRLDAFGIDYIEGGWPGAVPKDTEFFARLKAEPLQHARLAAFGMTRKAGETVEESALLRYLLEAETPVVTIVGKTHSRHVSETLRIPLDENLAMIRESVAYLKAHGKEVVFDGEHFFDGFKDDETYARACLSAAVEGGADWLCPCDTNGGALPHEIGETIAALVAAYPQTRIAMHPHNDGDCGTANALAAVRAGATQVQGTVNGFGERTGNANLVPVIANLRLKLGYDCLPEGALEELTALSHFVDEVANFSPNPKAAFVGRNAFTHKAGLHADAISKWPRAYDHIEPSAVGNQRRILVSEQAGSASIAQKANELGYALDKKSPVAKELLLTVTSMEHEGYSFEAAEASFELLLKKATGTYRRFFELVTFRVFIGKRACDTVPVTEATIKILVNGEEVNAVAEGDGPVNALDLALRKALEPAYPQLKDIALTDYKVRVVTTGEGTAAKVRTIVESTDHHGHMWATVGVSPNLIEASWQAIVDSIEYGLLKA</sequence>
<dbReference type="GO" id="GO:0003852">
    <property type="term" value="F:2-isopropylmalate synthase activity"/>
    <property type="evidence" value="ECO:0007669"/>
    <property type="project" value="InterPro"/>
</dbReference>
<dbReference type="EC" id="2.3.3.21" evidence="8"/>
<evidence type="ECO:0000256" key="9">
    <source>
        <dbReference type="RuleBase" id="RU003523"/>
    </source>
</evidence>
<keyword evidence="3" id="KW-0028">Amino-acid biosynthesis</keyword>
<evidence type="ECO:0000256" key="4">
    <source>
        <dbReference type="ARBA" id="ARBA00022624"/>
    </source>
</evidence>
<dbReference type="Pfam" id="PF00682">
    <property type="entry name" value="HMGL-like"/>
    <property type="match status" value="1"/>
</dbReference>
<dbReference type="SMART" id="SM00917">
    <property type="entry name" value="LeuA_dimer"/>
    <property type="match status" value="1"/>
</dbReference>
<dbReference type="EMBL" id="JACHGW010000007">
    <property type="protein sequence ID" value="MBB6053559.1"/>
    <property type="molecule type" value="Genomic_DNA"/>
</dbReference>
<dbReference type="NCBIfam" id="TIGR00977">
    <property type="entry name" value="citramal_synth"/>
    <property type="match status" value="1"/>
</dbReference>
<comment type="caution">
    <text evidence="11">The sequence shown here is derived from an EMBL/GenBank/DDBJ whole genome shotgun (WGS) entry which is preliminary data.</text>
</comment>
<dbReference type="Gene3D" id="3.30.160.270">
    <property type="match status" value="1"/>
</dbReference>
<evidence type="ECO:0000259" key="10">
    <source>
        <dbReference type="PROSITE" id="PS50991"/>
    </source>
</evidence>
<keyword evidence="12" id="KW-1185">Reference proteome</keyword>
<evidence type="ECO:0000256" key="2">
    <source>
        <dbReference type="ARBA" id="ARBA00006154"/>
    </source>
</evidence>
<evidence type="ECO:0000256" key="8">
    <source>
        <dbReference type="NCBIfam" id="TIGR00977"/>
    </source>
</evidence>
<dbReference type="InterPro" id="IPR013709">
    <property type="entry name" value="2-isopropylmalate_synth_dimer"/>
</dbReference>
<dbReference type="Pfam" id="PF22617">
    <property type="entry name" value="HCS_D2"/>
    <property type="match status" value="1"/>
</dbReference>
<dbReference type="Pfam" id="PF08502">
    <property type="entry name" value="LeuA_dimer"/>
    <property type="match status" value="1"/>
</dbReference>
<evidence type="ECO:0000256" key="5">
    <source>
        <dbReference type="ARBA" id="ARBA00022679"/>
    </source>
</evidence>
<comment type="pathway">
    <text evidence="1">Amino-acid biosynthesis; L-isoleucine biosynthesis; 2-oxobutanoate from pyruvate: step 1/3.</text>
</comment>
<evidence type="ECO:0000313" key="12">
    <source>
        <dbReference type="Proteomes" id="UP000520814"/>
    </source>
</evidence>
<comment type="similarity">
    <text evidence="2 9">Belongs to the alpha-IPM synthase/homocitrate synthase family.</text>
</comment>
<accession>A0A7W9SWK8</accession>
<dbReference type="InterPro" id="IPR054691">
    <property type="entry name" value="LeuA/HCS_post-cat"/>
</dbReference>
<evidence type="ECO:0000256" key="3">
    <source>
        <dbReference type="ARBA" id="ARBA00022605"/>
    </source>
</evidence>
<name>A0A7W9SWK8_ARMRO</name>
<protein>
    <recommendedName>
        <fullName evidence="8">Citramalate synthase</fullName>
        <ecNumber evidence="8">2.3.3.21</ecNumber>
    </recommendedName>
</protein>
<dbReference type="AlphaFoldDB" id="A0A7W9SWK8"/>
<dbReference type="InterPro" id="IPR013785">
    <property type="entry name" value="Aldolase_TIM"/>
</dbReference>
<dbReference type="GO" id="GO:0009097">
    <property type="term" value="P:isoleucine biosynthetic process"/>
    <property type="evidence" value="ECO:0007669"/>
    <property type="project" value="UniProtKB-UniRule"/>
</dbReference>
<keyword evidence="6" id="KW-0100">Branched-chain amino acid biosynthesis</keyword>
<dbReference type="Proteomes" id="UP000520814">
    <property type="component" value="Unassembled WGS sequence"/>
</dbReference>
<keyword evidence="5 9" id="KW-0808">Transferase</keyword>
<dbReference type="PROSITE" id="PS00815">
    <property type="entry name" value="AIPM_HOMOCIT_SYNTH_1"/>
    <property type="match status" value="1"/>
</dbReference>
<dbReference type="InterPro" id="IPR000891">
    <property type="entry name" value="PYR_CT"/>
</dbReference>
<comment type="catalytic activity">
    <reaction evidence="7">
        <text>pyruvate + acetyl-CoA + H2O = (3R)-citramalate + CoA + H(+)</text>
        <dbReference type="Rhea" id="RHEA:19045"/>
        <dbReference type="ChEBI" id="CHEBI:15361"/>
        <dbReference type="ChEBI" id="CHEBI:15377"/>
        <dbReference type="ChEBI" id="CHEBI:15378"/>
        <dbReference type="ChEBI" id="CHEBI:30934"/>
        <dbReference type="ChEBI" id="CHEBI:57287"/>
        <dbReference type="ChEBI" id="CHEBI:57288"/>
        <dbReference type="EC" id="2.3.3.21"/>
    </reaction>
</comment>
<dbReference type="InterPro" id="IPR036230">
    <property type="entry name" value="LeuA_allosteric_dom_sf"/>
</dbReference>